<organism evidence="2">
    <name type="scientific">human gut metagenome</name>
    <dbReference type="NCBI Taxonomy" id="408170"/>
    <lineage>
        <taxon>unclassified sequences</taxon>
        <taxon>metagenomes</taxon>
        <taxon>organismal metagenomes</taxon>
    </lineage>
</organism>
<comment type="caution">
    <text evidence="2">The sequence shown here is derived from an EMBL/GenBank/DDBJ whole genome shotgun (WGS) entry which is preliminary data.</text>
</comment>
<proteinExistence type="predicted"/>
<accession>K1TY86</accession>
<name>K1TY86_9ZZZZ</name>
<sequence>VFQNPSGNDLRTLTGKTDTNH</sequence>
<gene>
    <name evidence="2" type="ORF">LEA_03870</name>
</gene>
<dbReference type="EMBL" id="AJWY01002566">
    <property type="protein sequence ID" value="EKC78012.1"/>
    <property type="molecule type" value="Genomic_DNA"/>
</dbReference>
<feature type="region of interest" description="Disordered" evidence="1">
    <location>
        <begin position="1"/>
        <end position="21"/>
    </location>
</feature>
<protein>
    <submittedName>
        <fullName evidence="2">Uncharacterized protein</fullName>
    </submittedName>
</protein>
<evidence type="ECO:0000256" key="1">
    <source>
        <dbReference type="SAM" id="MobiDB-lite"/>
    </source>
</evidence>
<dbReference type="AlphaFoldDB" id="K1TY86"/>
<evidence type="ECO:0000313" key="2">
    <source>
        <dbReference type="EMBL" id="EKC78012.1"/>
    </source>
</evidence>
<reference evidence="2" key="1">
    <citation type="journal article" date="2013" name="Environ. Microbiol.">
        <title>Microbiota from the distal guts of lean and obese adolescents exhibit partial functional redundancy besides clear differences in community structure.</title>
        <authorList>
            <person name="Ferrer M."/>
            <person name="Ruiz A."/>
            <person name="Lanza F."/>
            <person name="Haange S.B."/>
            <person name="Oberbach A."/>
            <person name="Till H."/>
            <person name="Bargiela R."/>
            <person name="Campoy C."/>
            <person name="Segura M.T."/>
            <person name="Richter M."/>
            <person name="von Bergen M."/>
            <person name="Seifert J."/>
            <person name="Suarez A."/>
        </authorList>
    </citation>
    <scope>NUCLEOTIDE SEQUENCE</scope>
</reference>
<feature type="non-terminal residue" evidence="2">
    <location>
        <position position="1"/>
    </location>
</feature>